<dbReference type="Proteomes" id="UP000274097">
    <property type="component" value="Unassembled WGS sequence"/>
</dbReference>
<dbReference type="InterPro" id="IPR042100">
    <property type="entry name" value="Bug_dom1"/>
</dbReference>
<protein>
    <submittedName>
        <fullName evidence="3">Tripartite tricarboxylate transporter substrate binding protein</fullName>
    </submittedName>
</protein>
<dbReference type="RefSeq" id="WP_120637669.1">
    <property type="nucleotide sequence ID" value="NZ_RAQU01000030.1"/>
</dbReference>
<dbReference type="OrthoDB" id="7250553at2"/>
<evidence type="ECO:0000313" key="4">
    <source>
        <dbReference type="EMBL" id="RMI20520.1"/>
    </source>
</evidence>
<dbReference type="Gene3D" id="3.40.190.150">
    <property type="entry name" value="Bordetella uptake gene, domain 1"/>
    <property type="match status" value="1"/>
</dbReference>
<dbReference type="AlphaFoldDB" id="A0A3A9JJU7"/>
<evidence type="ECO:0000313" key="5">
    <source>
        <dbReference type="Proteomes" id="UP000274097"/>
    </source>
</evidence>
<keyword evidence="5" id="KW-1185">Reference proteome</keyword>
<dbReference type="CDD" id="cd07012">
    <property type="entry name" value="PBP2_Bug_TTT"/>
    <property type="match status" value="1"/>
</dbReference>
<dbReference type="Pfam" id="PF03401">
    <property type="entry name" value="TctC"/>
    <property type="match status" value="1"/>
</dbReference>
<gene>
    <name evidence="3" type="ORF">D6Z83_07305</name>
    <name evidence="4" type="ORF">EBE87_15365</name>
</gene>
<dbReference type="Gene3D" id="3.40.190.10">
    <property type="entry name" value="Periplasmic binding protein-like II"/>
    <property type="match status" value="1"/>
</dbReference>
<keyword evidence="2" id="KW-0732">Signal</keyword>
<sequence>MLTYRNRLHLMAGLGAATLFGAKAQAASNYPRRPIELIVPYAPGGGTDLLARAFAEAAKPHLEKAIGVVNRTGGAGAVGLSEIMAARPDGYKLGLGTVELTMLPHMGLVSFKAEDFLPVARLNADPAAVTVKADAPWKTLQEYLDYAKANPGKVRVGNSGTGAIWHLSTEALADKAGVKFNSIPYDGAAPAVTALLGGHIEAVGVSPAEVSAQVAAGQLRILGVMADERLAAFPDVPTFKESGTDISVGTWRGIFVQKRAPDDVVEILREAARKTANEQSFKDTLKKLNLNWAYLDGPEFSEQVKAQNATFATLMKRIGLAR</sequence>
<dbReference type="SUPFAM" id="SSF53850">
    <property type="entry name" value="Periplasmic binding protein-like II"/>
    <property type="match status" value="1"/>
</dbReference>
<name>A0A3A9JJU7_9PROT</name>
<evidence type="ECO:0000313" key="3">
    <source>
        <dbReference type="EMBL" id="RKK04845.1"/>
    </source>
</evidence>
<evidence type="ECO:0000256" key="2">
    <source>
        <dbReference type="SAM" id="SignalP"/>
    </source>
</evidence>
<dbReference type="EMBL" id="RFLX01000011">
    <property type="protein sequence ID" value="RMI20520.1"/>
    <property type="molecule type" value="Genomic_DNA"/>
</dbReference>
<feature type="signal peptide" evidence="2">
    <location>
        <begin position="1"/>
        <end position="26"/>
    </location>
</feature>
<dbReference type="PANTHER" id="PTHR42928">
    <property type="entry name" value="TRICARBOXYLATE-BINDING PROTEIN"/>
    <property type="match status" value="1"/>
</dbReference>
<evidence type="ECO:0000256" key="1">
    <source>
        <dbReference type="ARBA" id="ARBA00006987"/>
    </source>
</evidence>
<proteinExistence type="inferred from homology"/>
<comment type="caution">
    <text evidence="3">The sequence shown here is derived from an EMBL/GenBank/DDBJ whole genome shotgun (WGS) entry which is preliminary data.</text>
</comment>
<reference evidence="3 6" key="1">
    <citation type="submission" date="2018-09" db="EMBL/GenBank/DDBJ databases">
        <title>Roseomonas sp. nov., isolated from feces of Tibetan antelopes in the Qinghai-Tibet plateau, China.</title>
        <authorList>
            <person name="Tian Z."/>
        </authorList>
    </citation>
    <scope>NUCLEOTIDE SEQUENCE [LARGE SCALE GENOMIC DNA]</scope>
    <source>
        <strain evidence="4 5">Z23</strain>
        <strain evidence="3 6">Z24</strain>
    </source>
</reference>
<feature type="chain" id="PRO_5017382575" evidence="2">
    <location>
        <begin position="27"/>
        <end position="322"/>
    </location>
</feature>
<dbReference type="EMBL" id="RAQU01000030">
    <property type="protein sequence ID" value="RKK04845.1"/>
    <property type="molecule type" value="Genomic_DNA"/>
</dbReference>
<dbReference type="InterPro" id="IPR005064">
    <property type="entry name" value="BUG"/>
</dbReference>
<dbReference type="Proteomes" id="UP000278036">
    <property type="component" value="Unassembled WGS sequence"/>
</dbReference>
<accession>A0A3A9JJU7</accession>
<evidence type="ECO:0000313" key="6">
    <source>
        <dbReference type="Proteomes" id="UP000278036"/>
    </source>
</evidence>
<organism evidence="3 6">
    <name type="scientific">Teichococcus wenyumeiae</name>
    <dbReference type="NCBI Taxonomy" id="2478470"/>
    <lineage>
        <taxon>Bacteria</taxon>
        <taxon>Pseudomonadati</taxon>
        <taxon>Pseudomonadota</taxon>
        <taxon>Alphaproteobacteria</taxon>
        <taxon>Acetobacterales</taxon>
        <taxon>Roseomonadaceae</taxon>
        <taxon>Roseomonas</taxon>
    </lineage>
</organism>
<dbReference type="InParanoid" id="A0A3A9JJU7"/>
<dbReference type="PIRSF" id="PIRSF017082">
    <property type="entry name" value="YflP"/>
    <property type="match status" value="1"/>
</dbReference>
<dbReference type="PANTHER" id="PTHR42928:SF5">
    <property type="entry name" value="BLR1237 PROTEIN"/>
    <property type="match status" value="1"/>
</dbReference>
<comment type="similarity">
    <text evidence="1">Belongs to the UPF0065 (bug) family.</text>
</comment>